<accession>A0A516V467</accession>
<name>A0A516V467_9GAMM</name>
<sequence length="253" mass="26546">MRRIALCLGILLAWPLSGQAAKSAEPTSVEFGAGAWVDVDAAGKARVVEVEPLLRFDDDGTPGSLADTIKTRLRERIETWEFTPPMKDGVPVSGKTHLFVSATAADDGAGGMRILVKSASTGFYVKNHSLSPLFANPASLSEGWLNLHIEFGPDGKVTDASVVDAKGFGGRRFGGKIDRNMQRAVLATVKGFTAEMEWVDGQPIGGSGNLPIKICMSKACMSAQLPDTGGDSEGLVAAVSAMQLRTAVAGTVL</sequence>
<keyword evidence="1" id="KW-0732">Signal</keyword>
<dbReference type="Proteomes" id="UP000315891">
    <property type="component" value="Chromosome"/>
</dbReference>
<dbReference type="AlphaFoldDB" id="A0A516V467"/>
<keyword evidence="3" id="KW-1185">Reference proteome</keyword>
<protein>
    <submittedName>
        <fullName evidence="2">Uncharacterized protein</fullName>
    </submittedName>
</protein>
<evidence type="ECO:0000313" key="3">
    <source>
        <dbReference type="Proteomes" id="UP000315891"/>
    </source>
</evidence>
<dbReference type="EMBL" id="CP041742">
    <property type="protein sequence ID" value="QDQ73303.1"/>
    <property type="molecule type" value="Genomic_DNA"/>
</dbReference>
<evidence type="ECO:0000313" key="2">
    <source>
        <dbReference type="EMBL" id="QDQ73303.1"/>
    </source>
</evidence>
<gene>
    <name evidence="2" type="ORF">FNZ56_05170</name>
</gene>
<organism evidence="2 3">
    <name type="scientific">Pseudoluteimonas lycopersici</name>
    <dbReference type="NCBI Taxonomy" id="1324796"/>
    <lineage>
        <taxon>Bacteria</taxon>
        <taxon>Pseudomonadati</taxon>
        <taxon>Pseudomonadota</taxon>
        <taxon>Gammaproteobacteria</taxon>
        <taxon>Lysobacterales</taxon>
        <taxon>Lysobacteraceae</taxon>
        <taxon>Pseudoluteimonas</taxon>
    </lineage>
</organism>
<dbReference type="RefSeq" id="WP_143878816.1">
    <property type="nucleotide sequence ID" value="NZ_BAABLZ010000001.1"/>
</dbReference>
<proteinExistence type="predicted"/>
<reference evidence="2 3" key="1">
    <citation type="submission" date="2019-07" db="EMBL/GenBank/DDBJ databases">
        <title>Lysobacter weifangensis sp. nov., isolated from bensulfuron-methyl contaminated farmland soil.</title>
        <authorList>
            <person name="Zhao H."/>
        </authorList>
    </citation>
    <scope>NUCLEOTIDE SEQUENCE [LARGE SCALE GENOMIC DNA]</scope>
    <source>
        <strain evidence="2 3">CC-Bw-6</strain>
    </source>
</reference>
<evidence type="ECO:0000256" key="1">
    <source>
        <dbReference type="SAM" id="SignalP"/>
    </source>
</evidence>
<feature type="chain" id="PRO_5021850526" evidence="1">
    <location>
        <begin position="21"/>
        <end position="253"/>
    </location>
</feature>
<feature type="signal peptide" evidence="1">
    <location>
        <begin position="1"/>
        <end position="20"/>
    </location>
</feature>